<protein>
    <submittedName>
        <fullName evidence="1">Uncharacterized protein</fullName>
    </submittedName>
</protein>
<gene>
    <name evidence="1" type="ORF">CIB54_06925</name>
</gene>
<organism evidence="1 2">
    <name type="scientific">Pseudomonas fluorescens</name>
    <dbReference type="NCBI Taxonomy" id="294"/>
    <lineage>
        <taxon>Bacteria</taxon>
        <taxon>Pseudomonadati</taxon>
        <taxon>Pseudomonadota</taxon>
        <taxon>Gammaproteobacteria</taxon>
        <taxon>Pseudomonadales</taxon>
        <taxon>Pseudomonadaceae</taxon>
        <taxon>Pseudomonas</taxon>
    </lineage>
</organism>
<evidence type="ECO:0000313" key="2">
    <source>
        <dbReference type="Proteomes" id="UP000233564"/>
    </source>
</evidence>
<accession>A0A2N1EB78</accession>
<dbReference type="AlphaFoldDB" id="A0A2N1EB78"/>
<comment type="caution">
    <text evidence="1">The sequence shown here is derived from an EMBL/GenBank/DDBJ whole genome shotgun (WGS) entry which is preliminary data.</text>
</comment>
<evidence type="ECO:0000313" key="1">
    <source>
        <dbReference type="EMBL" id="PKH24089.1"/>
    </source>
</evidence>
<name>A0A2N1EB78_PSEFL</name>
<proteinExistence type="predicted"/>
<reference evidence="1 2" key="1">
    <citation type="submission" date="2017-08" db="EMBL/GenBank/DDBJ databases">
        <authorList>
            <person name="de Groot N.N."/>
        </authorList>
    </citation>
    <scope>NUCLEOTIDE SEQUENCE [LARGE SCALE GENOMIC DNA]</scope>
    <source>
        <strain evidence="1 2">PfR 37</strain>
    </source>
</reference>
<dbReference type="EMBL" id="NVXX01000009">
    <property type="protein sequence ID" value="PKH24089.1"/>
    <property type="molecule type" value="Genomic_DNA"/>
</dbReference>
<sequence>MQFVMKLAGCVGIVFLITQGVSRCSEGEEGAEIVTKPVISETQQISALKAKEDSAPESLLSDEGIATADEGSECYSDVSPKLRSLIDDIRACEVENALGNHDSSALKIIPARGYKNGAAGVFKKYRLHVNQNADVTCRDEPWPDTGAAGCKVGVYVSRIRKSNQYSDSAGWTAVWFRGVNESSFRPVSPFAEHISTVNDSILRVGGLMDVSDRP</sequence>
<dbReference type="RefSeq" id="WP_101219232.1">
    <property type="nucleotide sequence ID" value="NZ_KZ477989.1"/>
</dbReference>
<dbReference type="Proteomes" id="UP000233564">
    <property type="component" value="Unassembled WGS sequence"/>
</dbReference>